<accession>A0ACD3RMQ5</accession>
<name>A0ACD3RMQ5_LARCR</name>
<evidence type="ECO:0000313" key="1">
    <source>
        <dbReference type="EMBL" id="TMS20642.1"/>
    </source>
</evidence>
<reference evidence="1" key="1">
    <citation type="submission" date="2018-11" db="EMBL/GenBank/DDBJ databases">
        <title>The sequence and de novo assembly of Larimichthys crocea genome using PacBio and Hi-C technologies.</title>
        <authorList>
            <person name="Xu P."/>
            <person name="Chen B."/>
            <person name="Zhou Z."/>
            <person name="Ke Q."/>
            <person name="Wu Y."/>
            <person name="Bai H."/>
            <person name="Pu F."/>
        </authorList>
    </citation>
    <scope>NUCLEOTIDE SEQUENCE</scope>
    <source>
        <tissue evidence="1">Muscle</tissue>
    </source>
</reference>
<comment type="caution">
    <text evidence="1">The sequence shown here is derived from an EMBL/GenBank/DDBJ whole genome shotgun (WGS) entry which is preliminary data.</text>
</comment>
<sequence length="322" mass="35729">MARRTADKPLRLTPNTRAALRDKHLSFHRGLLAFSWSFVFLICSVLSCGYCGAETEFSILEEAQVLADQMKKLSSQELGVFTMQRSASSQNSPHLPCENNCGNLSAMLSAWTPALMLRCGLTLSLQFGVSQCDASEYSLAQSLPIKHIGLSFGDDGTVKIFVSPGMVKLTDFIVSFKSRVDADISVECYTRLSIDLGHRVVEVSTVSLTSLLTAIHKHHDTRGFSTQFVYTEKTSNGETEVQQLAKKIREKFNRYLDVVNRNKQVVEASYTAHLTSPLTAIQDCCSIPASMMDRCNQLLPSEVFRTADFTGRKVTCLLFSRA</sequence>
<keyword evidence="2" id="KW-1185">Reference proteome</keyword>
<dbReference type="EMBL" id="CM011677">
    <property type="protein sequence ID" value="TMS20642.1"/>
    <property type="molecule type" value="Genomic_DNA"/>
</dbReference>
<gene>
    <name evidence="1" type="ORF">E3U43_007135</name>
</gene>
<evidence type="ECO:0000313" key="2">
    <source>
        <dbReference type="Proteomes" id="UP000793456"/>
    </source>
</evidence>
<protein>
    <submittedName>
        <fullName evidence="1">Uncharacterized protein</fullName>
    </submittedName>
</protein>
<organism evidence="1 2">
    <name type="scientific">Larimichthys crocea</name>
    <name type="common">Large yellow croaker</name>
    <name type="synonym">Pseudosciaena crocea</name>
    <dbReference type="NCBI Taxonomy" id="215358"/>
    <lineage>
        <taxon>Eukaryota</taxon>
        <taxon>Metazoa</taxon>
        <taxon>Chordata</taxon>
        <taxon>Craniata</taxon>
        <taxon>Vertebrata</taxon>
        <taxon>Euteleostomi</taxon>
        <taxon>Actinopterygii</taxon>
        <taxon>Neopterygii</taxon>
        <taxon>Teleostei</taxon>
        <taxon>Neoteleostei</taxon>
        <taxon>Acanthomorphata</taxon>
        <taxon>Eupercaria</taxon>
        <taxon>Sciaenidae</taxon>
        <taxon>Larimichthys</taxon>
    </lineage>
</organism>
<proteinExistence type="predicted"/>
<dbReference type="Proteomes" id="UP000793456">
    <property type="component" value="Chromosome IV"/>
</dbReference>